<sequence length="23" mass="2637">LNSILSYKVQALLHDYQRTSLSS</sequence>
<dbReference type="EMBL" id="CADCTJ010000351">
    <property type="protein sequence ID" value="CAA9233391.1"/>
    <property type="molecule type" value="Genomic_DNA"/>
</dbReference>
<dbReference type="AlphaFoldDB" id="A0A6J4HW57"/>
<protein>
    <submittedName>
        <fullName evidence="1">Uncharacterized protein</fullName>
    </submittedName>
</protein>
<name>A0A6J4HW57_9BACT</name>
<accession>A0A6J4HW57</accession>
<evidence type="ECO:0000313" key="1">
    <source>
        <dbReference type="EMBL" id="CAA9233391.1"/>
    </source>
</evidence>
<proteinExistence type="predicted"/>
<gene>
    <name evidence="1" type="ORF">AVDCRST_MAG95-1095</name>
</gene>
<feature type="non-terminal residue" evidence="1">
    <location>
        <position position="1"/>
    </location>
</feature>
<reference evidence="1" key="1">
    <citation type="submission" date="2020-02" db="EMBL/GenBank/DDBJ databases">
        <authorList>
            <person name="Meier V. D."/>
        </authorList>
    </citation>
    <scope>NUCLEOTIDE SEQUENCE</scope>
    <source>
        <strain evidence="1">AVDCRST_MAG95</strain>
    </source>
</reference>
<organism evidence="1">
    <name type="scientific">uncultured Adhaeribacter sp</name>
    <dbReference type="NCBI Taxonomy" id="448109"/>
    <lineage>
        <taxon>Bacteria</taxon>
        <taxon>Pseudomonadati</taxon>
        <taxon>Bacteroidota</taxon>
        <taxon>Cytophagia</taxon>
        <taxon>Cytophagales</taxon>
        <taxon>Hymenobacteraceae</taxon>
        <taxon>Adhaeribacter</taxon>
        <taxon>environmental samples</taxon>
    </lineage>
</organism>